<evidence type="ECO:0000256" key="7">
    <source>
        <dbReference type="PIRNR" id="PIRNR016636"/>
    </source>
</evidence>
<keyword evidence="7" id="KW-0012">Acyltransferase</keyword>
<feature type="transmembrane region" description="Helical" evidence="8">
    <location>
        <begin position="450"/>
        <end position="469"/>
    </location>
</feature>
<evidence type="ECO:0000256" key="3">
    <source>
        <dbReference type="ARBA" id="ARBA00022475"/>
    </source>
</evidence>
<evidence type="ECO:0000313" key="9">
    <source>
        <dbReference type="EMBL" id="MSS13729.1"/>
    </source>
</evidence>
<feature type="transmembrane region" description="Helical" evidence="8">
    <location>
        <begin position="6"/>
        <end position="22"/>
    </location>
</feature>
<evidence type="ECO:0000313" key="10">
    <source>
        <dbReference type="Proteomes" id="UP000481852"/>
    </source>
</evidence>
<evidence type="ECO:0000256" key="5">
    <source>
        <dbReference type="ARBA" id="ARBA00022989"/>
    </source>
</evidence>
<dbReference type="InterPro" id="IPR024194">
    <property type="entry name" value="Ac/AlaTfrase_AlgI/DltB"/>
</dbReference>
<feature type="transmembrane region" description="Helical" evidence="8">
    <location>
        <begin position="94"/>
        <end position="113"/>
    </location>
</feature>
<comment type="caution">
    <text evidence="9">The sequence shown here is derived from an EMBL/GenBank/DDBJ whole genome shotgun (WGS) entry which is preliminary data.</text>
</comment>
<keyword evidence="10" id="KW-1185">Reference proteome</keyword>
<dbReference type="Proteomes" id="UP000481852">
    <property type="component" value="Unassembled WGS sequence"/>
</dbReference>
<name>A0A6L5X028_9FIRM</name>
<keyword evidence="3 7" id="KW-1003">Cell membrane</keyword>
<dbReference type="AlphaFoldDB" id="A0A6L5X028"/>
<comment type="subcellular location">
    <subcellularLocation>
        <location evidence="1">Cell membrane</location>
        <topology evidence="1">Multi-pass membrane protein</topology>
    </subcellularLocation>
</comment>
<keyword evidence="7" id="KW-0808">Transferase</keyword>
<dbReference type="PIRSF" id="PIRSF016636">
    <property type="entry name" value="AlgI_DltB"/>
    <property type="match status" value="1"/>
</dbReference>
<accession>A0A6L5X028</accession>
<evidence type="ECO:0000256" key="4">
    <source>
        <dbReference type="ARBA" id="ARBA00022692"/>
    </source>
</evidence>
<feature type="transmembrane region" description="Helical" evidence="8">
    <location>
        <begin position="490"/>
        <end position="515"/>
    </location>
</feature>
<dbReference type="InterPro" id="IPR004299">
    <property type="entry name" value="MBOAT_fam"/>
</dbReference>
<dbReference type="InterPro" id="IPR051085">
    <property type="entry name" value="MB_O-acyltransferase"/>
</dbReference>
<keyword evidence="6 7" id="KW-0472">Membrane</keyword>
<dbReference type="PANTHER" id="PTHR13285:SF18">
    <property type="entry name" value="PROTEIN-CYSTEINE N-PALMITOYLTRANSFERASE RASP"/>
    <property type="match status" value="1"/>
</dbReference>
<evidence type="ECO:0000256" key="8">
    <source>
        <dbReference type="SAM" id="Phobius"/>
    </source>
</evidence>
<feature type="transmembrane region" description="Helical" evidence="8">
    <location>
        <begin position="166"/>
        <end position="185"/>
    </location>
</feature>
<evidence type="ECO:0000256" key="6">
    <source>
        <dbReference type="ARBA" id="ARBA00023136"/>
    </source>
</evidence>
<evidence type="ECO:0000256" key="2">
    <source>
        <dbReference type="ARBA" id="ARBA00010323"/>
    </source>
</evidence>
<reference evidence="9 10" key="1">
    <citation type="submission" date="2019-08" db="EMBL/GenBank/DDBJ databases">
        <title>In-depth cultivation of the pig gut microbiome towards novel bacterial diversity and tailored functional studies.</title>
        <authorList>
            <person name="Wylensek D."/>
            <person name="Hitch T.C.A."/>
            <person name="Clavel T."/>
        </authorList>
    </citation>
    <scope>NUCLEOTIDE SEQUENCE [LARGE SCALE GENOMIC DNA]</scope>
    <source>
        <strain evidence="9 10">Oil+RF-744-WCA-WT-11</strain>
    </source>
</reference>
<keyword evidence="5 8" id="KW-1133">Transmembrane helix</keyword>
<dbReference type="EMBL" id="VULZ01000001">
    <property type="protein sequence ID" value="MSS13729.1"/>
    <property type="molecule type" value="Genomic_DNA"/>
</dbReference>
<dbReference type="GO" id="GO:0005886">
    <property type="term" value="C:plasma membrane"/>
    <property type="evidence" value="ECO:0007669"/>
    <property type="project" value="UniProtKB-SubCell"/>
</dbReference>
<feature type="transmembrane region" description="Helical" evidence="8">
    <location>
        <begin position="52"/>
        <end position="73"/>
    </location>
</feature>
<feature type="transmembrane region" description="Helical" evidence="8">
    <location>
        <begin position="133"/>
        <end position="154"/>
    </location>
</feature>
<dbReference type="PIRSF" id="PIRSF500217">
    <property type="entry name" value="AlgI"/>
    <property type="match status" value="1"/>
</dbReference>
<sequence>MNITTLIFMIFLMAGLLIYYLIPSRFQWQCLLGLSFVFLWAADWRNLLFVGYVAAICYGFAIYIEGMLSEADLPEDRAERKIAKGARARKAKRAVLLAIFLLILILALSKYVPAALHLNLTSVNETLQSRWRFLKLIVPFGLSYYLLMAISYLLDVYWQRGKADHSFFHLVLFICYFPQLTQGPIGTYGQMKGELFKDHGEAWENIKVGLPLMLWGFFKKMVIADRTAVFVGRANSGSQYGLNVLICLVLYGIQLYCDFSGGIDVVRGVSECFGVRLGENFRQPYFSKDLGEFWRRWHISLGAFMKNYIFFPLAMWKPLKLLKKQLRKHMSMKMASKIIVAIGDLIVFLIVGIWHGAGSKYAGWGIYNGAILAFSAVMEDVYRSWKNALHINEQSGRWQTFRLVRTLVIVTIGWVFDCADTASGAVRMFFRMFMLNRTSLGRIFTTKVETLFYLPILFLACMLLLWVDIQHEKGISLRQSIAARPFWKQAAIWTALFQAILLVGRTVGAGGFMYANF</sequence>
<comment type="similarity">
    <text evidence="2 7">Belongs to the membrane-bound acyltransferase family.</text>
</comment>
<dbReference type="RefSeq" id="WP_154522101.1">
    <property type="nucleotide sequence ID" value="NZ_VULZ01000001.1"/>
</dbReference>
<organism evidence="9 10">
    <name type="scientific">Porcincola intestinalis</name>
    <dbReference type="NCBI Taxonomy" id="2606632"/>
    <lineage>
        <taxon>Bacteria</taxon>
        <taxon>Bacillati</taxon>
        <taxon>Bacillota</taxon>
        <taxon>Clostridia</taxon>
        <taxon>Lachnospirales</taxon>
        <taxon>Lachnospiraceae</taxon>
        <taxon>Porcincola</taxon>
    </lineage>
</organism>
<feature type="transmembrane region" description="Helical" evidence="8">
    <location>
        <begin position="403"/>
        <end position="430"/>
    </location>
</feature>
<keyword evidence="4 8" id="KW-0812">Transmembrane</keyword>
<feature type="transmembrane region" description="Helical" evidence="8">
    <location>
        <begin position="297"/>
        <end position="316"/>
    </location>
</feature>
<proteinExistence type="inferred from homology"/>
<dbReference type="Pfam" id="PF03062">
    <property type="entry name" value="MBOAT"/>
    <property type="match status" value="1"/>
</dbReference>
<gene>
    <name evidence="9" type="ORF">FYJ35_01485</name>
</gene>
<dbReference type="GO" id="GO:0042121">
    <property type="term" value="P:alginic acid biosynthetic process"/>
    <property type="evidence" value="ECO:0007669"/>
    <property type="project" value="InterPro"/>
</dbReference>
<dbReference type="GO" id="GO:0016746">
    <property type="term" value="F:acyltransferase activity"/>
    <property type="evidence" value="ECO:0007669"/>
    <property type="project" value="UniProtKB-KW"/>
</dbReference>
<dbReference type="PANTHER" id="PTHR13285">
    <property type="entry name" value="ACYLTRANSFERASE"/>
    <property type="match status" value="1"/>
</dbReference>
<dbReference type="InterPro" id="IPR028362">
    <property type="entry name" value="AlgI"/>
</dbReference>
<feature type="transmembrane region" description="Helical" evidence="8">
    <location>
        <begin position="337"/>
        <end position="355"/>
    </location>
</feature>
<protein>
    <submittedName>
        <fullName evidence="9">MBOAT family protein</fullName>
    </submittedName>
</protein>
<evidence type="ECO:0000256" key="1">
    <source>
        <dbReference type="ARBA" id="ARBA00004651"/>
    </source>
</evidence>